<dbReference type="NCBIfam" id="TIGR00088">
    <property type="entry name" value="trmD"/>
    <property type="match status" value="1"/>
</dbReference>
<feature type="domain" description="4Fe-4S ferredoxin-type" evidence="20">
    <location>
        <begin position="439"/>
        <end position="465"/>
    </location>
</feature>
<dbReference type="InterPro" id="IPR047964">
    <property type="entry name" value="EFR1-like"/>
</dbReference>
<dbReference type="Gene3D" id="1.10.1270.20">
    <property type="entry name" value="tRNA(m1g37)methyltransferase, domain 2"/>
    <property type="match status" value="1"/>
</dbReference>
<comment type="similarity">
    <text evidence="3 18 19">Belongs to the RNA methyltransferase TrmD family.</text>
</comment>
<evidence type="ECO:0000256" key="6">
    <source>
        <dbReference type="ARBA" id="ARBA00014679"/>
    </source>
</evidence>
<evidence type="ECO:0000256" key="2">
    <source>
        <dbReference type="ARBA" id="ARBA00004496"/>
    </source>
</evidence>
<dbReference type="PANTHER" id="PTHR46417:SF1">
    <property type="entry name" value="TRNA (GUANINE-N(1)-)-METHYLTRANSFERASE"/>
    <property type="match status" value="1"/>
</dbReference>
<evidence type="ECO:0000256" key="1">
    <source>
        <dbReference type="ARBA" id="ARBA00002634"/>
    </source>
</evidence>
<evidence type="ECO:0000256" key="14">
    <source>
        <dbReference type="ARBA" id="ARBA00023014"/>
    </source>
</evidence>
<dbReference type="Gene3D" id="3.40.1280.10">
    <property type="match status" value="1"/>
</dbReference>
<feature type="domain" description="4Fe-4S ferredoxin-type" evidence="20">
    <location>
        <begin position="409"/>
        <end position="438"/>
    </location>
</feature>
<dbReference type="HAMAP" id="MF_00605">
    <property type="entry name" value="TrmD"/>
    <property type="match status" value="1"/>
</dbReference>
<evidence type="ECO:0000256" key="16">
    <source>
        <dbReference type="ARBA" id="ARBA00033392"/>
    </source>
</evidence>
<dbReference type="SUPFAM" id="SSF75217">
    <property type="entry name" value="alpha/beta knot"/>
    <property type="match status" value="1"/>
</dbReference>
<dbReference type="EC" id="2.1.1.228" evidence="5 18"/>
<evidence type="ECO:0000256" key="15">
    <source>
        <dbReference type="ARBA" id="ARBA00029736"/>
    </source>
</evidence>
<name>A0A9D2FRW1_9FIRM</name>
<dbReference type="SUPFAM" id="SSF52218">
    <property type="entry name" value="Flavoproteins"/>
    <property type="match status" value="1"/>
</dbReference>
<dbReference type="GO" id="GO:0046872">
    <property type="term" value="F:metal ion binding"/>
    <property type="evidence" value="ECO:0007669"/>
    <property type="project" value="UniProtKB-KW"/>
</dbReference>
<sequence length="484" mass="54921">MDYHVLTLFPEMIEQTVNTSITGRAVKSGKISLHTVNIRDYAQNKYGRVDDYPYGGGAGMVMEPEPVYQAYQAAVSQSRVGKAKKKPRCIYLTPQGQVLNQVLVEELALEEELFFLCGHYEGIDERVLEEIVTDYVSIGDYVLTGGELAACVVIDAVSRFVPGVLNNEESSQFESMQDNLLEYPHYTRPEVWRDRQVPQVLVGGDHKKIQEWRWQQSLLRTEERRPDLLARNRKVTAAYFSPTGGTKRAVEMFTELLTQNPHYLDLTRRKNRRQEYCFSKQELLVAAAPVYGGQLPRMADSLFANLRGENTPCVILAAYGNRHYDNTLAQMKKLLTDRGFVCIGGAALVIPHIYSTKLGAGRPHQKDRKVLEAFGVEIKKRLFRGEENGFEEIQVPGEPEPQPKEMRPVSKSFEREKCNGCQSCVQKCPVNAISPETLEISLQACLSCMRCVKVCPRQARSFDAEAVREYLETNFSKPREIETF</sequence>
<keyword evidence="14" id="KW-0411">Iron-sulfur</keyword>
<feature type="binding site" evidence="18">
    <location>
        <position position="118"/>
    </location>
    <ligand>
        <name>S-adenosyl-L-methionine</name>
        <dbReference type="ChEBI" id="CHEBI:59789"/>
    </ligand>
</feature>
<dbReference type="CDD" id="cd18080">
    <property type="entry name" value="TrmD-like"/>
    <property type="match status" value="1"/>
</dbReference>
<protein>
    <recommendedName>
        <fullName evidence="6 18">tRNA (guanine-N(1)-)-methyltransferase</fullName>
        <ecNumber evidence="5 18">2.1.1.228</ecNumber>
    </recommendedName>
    <alternativeName>
        <fullName evidence="15 18">M1G-methyltransferase</fullName>
    </alternativeName>
    <alternativeName>
        <fullName evidence="16 18">tRNA [GM37] methyltransferase</fullName>
    </alternativeName>
</protein>
<dbReference type="GO" id="GO:0051536">
    <property type="term" value="F:iron-sulfur cluster binding"/>
    <property type="evidence" value="ECO:0007669"/>
    <property type="project" value="UniProtKB-KW"/>
</dbReference>
<dbReference type="GO" id="GO:0002939">
    <property type="term" value="P:tRNA N1-guanine methylation"/>
    <property type="evidence" value="ECO:0007669"/>
    <property type="project" value="TreeGrafter"/>
</dbReference>
<comment type="subunit">
    <text evidence="4 18 19">Homodimer.</text>
</comment>
<dbReference type="SUPFAM" id="SSF54862">
    <property type="entry name" value="4Fe-4S ferredoxins"/>
    <property type="match status" value="1"/>
</dbReference>
<dbReference type="InterPro" id="IPR029039">
    <property type="entry name" value="Flavoprotein-like_sf"/>
</dbReference>
<evidence type="ECO:0000256" key="13">
    <source>
        <dbReference type="ARBA" id="ARBA00023004"/>
    </source>
</evidence>
<evidence type="ECO:0000256" key="9">
    <source>
        <dbReference type="ARBA" id="ARBA00022679"/>
    </source>
</evidence>
<dbReference type="AlphaFoldDB" id="A0A9D2FRW1"/>
<evidence type="ECO:0000256" key="12">
    <source>
        <dbReference type="ARBA" id="ARBA00022723"/>
    </source>
</evidence>
<keyword evidence="13" id="KW-0408">Iron</keyword>
<dbReference type="InterPro" id="IPR017896">
    <property type="entry name" value="4Fe4S_Fe-S-bd"/>
</dbReference>
<keyword evidence="10 18" id="KW-0949">S-adenosyl-L-methionine</keyword>
<evidence type="ECO:0000313" key="22">
    <source>
        <dbReference type="Proteomes" id="UP000824056"/>
    </source>
</evidence>
<evidence type="ECO:0000256" key="11">
    <source>
        <dbReference type="ARBA" id="ARBA00022694"/>
    </source>
</evidence>
<evidence type="ECO:0000256" key="7">
    <source>
        <dbReference type="ARBA" id="ARBA00022490"/>
    </source>
</evidence>
<evidence type="ECO:0000256" key="5">
    <source>
        <dbReference type="ARBA" id="ARBA00012807"/>
    </source>
</evidence>
<dbReference type="PANTHER" id="PTHR46417">
    <property type="entry name" value="TRNA (GUANINE-N(1)-)-METHYLTRANSFERASE"/>
    <property type="match status" value="1"/>
</dbReference>
<evidence type="ECO:0000256" key="10">
    <source>
        <dbReference type="ARBA" id="ARBA00022691"/>
    </source>
</evidence>
<evidence type="ECO:0000256" key="4">
    <source>
        <dbReference type="ARBA" id="ARBA00011738"/>
    </source>
</evidence>
<dbReference type="Pfam" id="PF13187">
    <property type="entry name" value="Fer4_9"/>
    <property type="match status" value="1"/>
</dbReference>
<evidence type="ECO:0000256" key="17">
    <source>
        <dbReference type="ARBA" id="ARBA00047783"/>
    </source>
</evidence>
<dbReference type="Proteomes" id="UP000824056">
    <property type="component" value="Unassembled WGS sequence"/>
</dbReference>
<keyword evidence="7 18" id="KW-0963">Cytoplasm</keyword>
<keyword evidence="11 18" id="KW-0819">tRNA processing</keyword>
<dbReference type="InterPro" id="IPR016009">
    <property type="entry name" value="tRNA_MeTrfase_TRMD/TRM10"/>
</dbReference>
<accession>A0A9D2FRW1</accession>
<gene>
    <name evidence="18 21" type="primary">trmD</name>
    <name evidence="21" type="ORF">H9809_07430</name>
</gene>
<dbReference type="InterPro" id="IPR002649">
    <property type="entry name" value="tRNA_m1G_MeTrfase_TrmD"/>
</dbReference>
<reference evidence="21" key="2">
    <citation type="submission" date="2021-04" db="EMBL/GenBank/DDBJ databases">
        <authorList>
            <person name="Gilroy R."/>
        </authorList>
    </citation>
    <scope>NUCLEOTIDE SEQUENCE</scope>
    <source>
        <strain evidence="21">1068</strain>
    </source>
</reference>
<evidence type="ECO:0000256" key="3">
    <source>
        <dbReference type="ARBA" id="ARBA00007630"/>
    </source>
</evidence>
<dbReference type="Gene3D" id="3.40.50.360">
    <property type="match status" value="1"/>
</dbReference>
<evidence type="ECO:0000256" key="8">
    <source>
        <dbReference type="ARBA" id="ARBA00022603"/>
    </source>
</evidence>
<comment type="catalytic activity">
    <reaction evidence="17 18 19">
        <text>guanosine(37) in tRNA + S-adenosyl-L-methionine = N(1)-methylguanosine(37) in tRNA + S-adenosyl-L-homocysteine + H(+)</text>
        <dbReference type="Rhea" id="RHEA:36899"/>
        <dbReference type="Rhea" id="RHEA-COMP:10145"/>
        <dbReference type="Rhea" id="RHEA-COMP:10147"/>
        <dbReference type="ChEBI" id="CHEBI:15378"/>
        <dbReference type="ChEBI" id="CHEBI:57856"/>
        <dbReference type="ChEBI" id="CHEBI:59789"/>
        <dbReference type="ChEBI" id="CHEBI:73542"/>
        <dbReference type="ChEBI" id="CHEBI:74269"/>
        <dbReference type="EC" id="2.1.1.228"/>
    </reaction>
</comment>
<evidence type="ECO:0000313" key="21">
    <source>
        <dbReference type="EMBL" id="HIZ65715.1"/>
    </source>
</evidence>
<dbReference type="Pfam" id="PF01746">
    <property type="entry name" value="tRNA_m1G_MT"/>
    <property type="match status" value="1"/>
</dbReference>
<dbReference type="GO" id="GO:0005829">
    <property type="term" value="C:cytosol"/>
    <property type="evidence" value="ECO:0007669"/>
    <property type="project" value="TreeGrafter"/>
</dbReference>
<comment type="subcellular location">
    <subcellularLocation>
        <location evidence="2 18 19">Cytoplasm</location>
    </subcellularLocation>
</comment>
<keyword evidence="12" id="KW-0479">Metal-binding</keyword>
<dbReference type="NCBIfam" id="NF038196">
    <property type="entry name" value="ferrodoxin_EFR1"/>
    <property type="match status" value="1"/>
</dbReference>
<dbReference type="InterPro" id="IPR017900">
    <property type="entry name" value="4Fe4S_Fe_S_CS"/>
</dbReference>
<organism evidence="21 22">
    <name type="scientific">Candidatus Blautia pullicola</name>
    <dbReference type="NCBI Taxonomy" id="2838498"/>
    <lineage>
        <taxon>Bacteria</taxon>
        <taxon>Bacillati</taxon>
        <taxon>Bacillota</taxon>
        <taxon>Clostridia</taxon>
        <taxon>Lachnospirales</taxon>
        <taxon>Lachnospiraceae</taxon>
        <taxon>Blautia</taxon>
    </lineage>
</organism>
<dbReference type="GO" id="GO:0052906">
    <property type="term" value="F:tRNA (guanine(37)-N1)-methyltransferase activity"/>
    <property type="evidence" value="ECO:0007669"/>
    <property type="project" value="UniProtKB-UniRule"/>
</dbReference>
<evidence type="ECO:0000256" key="18">
    <source>
        <dbReference type="HAMAP-Rule" id="MF_00605"/>
    </source>
</evidence>
<dbReference type="InterPro" id="IPR029028">
    <property type="entry name" value="Alpha/beta_knot_MTases"/>
</dbReference>
<proteinExistence type="inferred from homology"/>
<comment type="function">
    <text evidence="1 18 19">Specifically methylates guanosine-37 in various tRNAs.</text>
</comment>
<dbReference type="PROSITE" id="PS51379">
    <property type="entry name" value="4FE4S_FER_2"/>
    <property type="match status" value="2"/>
</dbReference>
<dbReference type="NCBIfam" id="NF000648">
    <property type="entry name" value="PRK00026.1"/>
    <property type="match status" value="1"/>
</dbReference>
<feature type="binding site" evidence="18">
    <location>
        <begin position="138"/>
        <end position="143"/>
    </location>
    <ligand>
        <name>S-adenosyl-L-methionine</name>
        <dbReference type="ChEBI" id="CHEBI:59789"/>
    </ligand>
</feature>
<dbReference type="InterPro" id="IPR029026">
    <property type="entry name" value="tRNA_m1G_MTases_N"/>
</dbReference>
<evidence type="ECO:0000259" key="20">
    <source>
        <dbReference type="PROSITE" id="PS51379"/>
    </source>
</evidence>
<reference evidence="21" key="1">
    <citation type="journal article" date="2021" name="PeerJ">
        <title>Extensive microbial diversity within the chicken gut microbiome revealed by metagenomics and culture.</title>
        <authorList>
            <person name="Gilroy R."/>
            <person name="Ravi A."/>
            <person name="Getino M."/>
            <person name="Pursley I."/>
            <person name="Horton D.L."/>
            <person name="Alikhan N.F."/>
            <person name="Baker D."/>
            <person name="Gharbi K."/>
            <person name="Hall N."/>
            <person name="Watson M."/>
            <person name="Adriaenssens E.M."/>
            <person name="Foster-Nyarko E."/>
            <person name="Jarju S."/>
            <person name="Secka A."/>
            <person name="Antonio M."/>
            <person name="Oren A."/>
            <person name="Chaudhuri R.R."/>
            <person name="La Ragione R."/>
            <person name="Hildebrand F."/>
            <person name="Pallen M.J."/>
        </authorList>
    </citation>
    <scope>NUCLEOTIDE SEQUENCE</scope>
    <source>
        <strain evidence="21">1068</strain>
    </source>
</reference>
<keyword evidence="9 18" id="KW-0808">Transferase</keyword>
<dbReference type="InterPro" id="IPR023148">
    <property type="entry name" value="tRNA_m1G_MeTrfase_C_sf"/>
</dbReference>
<dbReference type="Gene3D" id="3.30.70.20">
    <property type="match status" value="1"/>
</dbReference>
<evidence type="ECO:0000256" key="19">
    <source>
        <dbReference type="RuleBase" id="RU003464"/>
    </source>
</evidence>
<keyword evidence="8 18" id="KW-0489">Methyltransferase</keyword>
<dbReference type="FunFam" id="3.40.1280.10:FF:000001">
    <property type="entry name" value="tRNA (guanine-N(1)-)-methyltransferase"/>
    <property type="match status" value="1"/>
</dbReference>
<dbReference type="PROSITE" id="PS00198">
    <property type="entry name" value="4FE4S_FER_1"/>
    <property type="match status" value="2"/>
</dbReference>
<comment type="caution">
    <text evidence="21">The sequence shown here is derived from an EMBL/GenBank/DDBJ whole genome shotgun (WGS) entry which is preliminary data.</text>
</comment>
<dbReference type="EMBL" id="DXBG01000173">
    <property type="protein sequence ID" value="HIZ65715.1"/>
    <property type="molecule type" value="Genomic_DNA"/>
</dbReference>